<dbReference type="GeneID" id="33316893"/>
<feature type="domain" description="Fe/B12 periplasmic-binding" evidence="1">
    <location>
        <begin position="51"/>
        <end position="321"/>
    </location>
</feature>
<dbReference type="Pfam" id="PF01497">
    <property type="entry name" value="Peripla_BP_2"/>
    <property type="match status" value="1"/>
</dbReference>
<dbReference type="Gene3D" id="3.40.50.1980">
    <property type="entry name" value="Nitrogenase molybdenum iron protein domain"/>
    <property type="match status" value="2"/>
</dbReference>
<dbReference type="InterPro" id="IPR050902">
    <property type="entry name" value="ABC_Transporter_SBP"/>
</dbReference>
<protein>
    <recommendedName>
        <fullName evidence="1">Fe/B12 periplasmic-binding domain-containing protein</fullName>
    </recommendedName>
</protein>
<evidence type="ECO:0000313" key="3">
    <source>
        <dbReference type="Proteomes" id="UP000250125"/>
    </source>
</evidence>
<proteinExistence type="predicted"/>
<keyword evidence="3" id="KW-1185">Reference proteome</keyword>
<accession>A0A2Z2MSR6</accession>
<dbReference type="EMBL" id="CP015103">
    <property type="protein sequence ID" value="ASJ09717.1"/>
    <property type="molecule type" value="Genomic_DNA"/>
</dbReference>
<dbReference type="AlphaFoldDB" id="A0A2Z2MSR6"/>
<name>A0A2Z2MSR6_9EURY</name>
<dbReference type="PROSITE" id="PS50983">
    <property type="entry name" value="FE_B12_PBP"/>
    <property type="match status" value="1"/>
</dbReference>
<evidence type="ECO:0000313" key="2">
    <source>
        <dbReference type="EMBL" id="ASJ09717.1"/>
    </source>
</evidence>
<dbReference type="Proteomes" id="UP000250125">
    <property type="component" value="Chromosome"/>
</dbReference>
<dbReference type="InterPro" id="IPR002491">
    <property type="entry name" value="ABC_transptr_periplasmic_BD"/>
</dbReference>
<reference evidence="2 3" key="1">
    <citation type="submission" date="2016-04" db="EMBL/GenBank/DDBJ databases">
        <title>Complete genome sequence of Thermococcus siculi type strain RG-20.</title>
        <authorList>
            <person name="Oger P.M."/>
        </authorList>
    </citation>
    <scope>NUCLEOTIDE SEQUENCE [LARGE SCALE GENOMIC DNA]</scope>
    <source>
        <strain evidence="2 3">RG-20</strain>
    </source>
</reference>
<dbReference type="OrthoDB" id="24039at2157"/>
<dbReference type="RefSeq" id="WP_088856940.1">
    <property type="nucleotide sequence ID" value="NZ_CP015103.1"/>
</dbReference>
<dbReference type="KEGG" id="tsl:A3L11_01605"/>
<dbReference type="CDD" id="cd01147">
    <property type="entry name" value="HemV-2"/>
    <property type="match status" value="1"/>
</dbReference>
<gene>
    <name evidence="2" type="ORF">A3L11_01605</name>
</gene>
<dbReference type="PROSITE" id="PS51257">
    <property type="entry name" value="PROKAR_LIPOPROTEIN"/>
    <property type="match status" value="1"/>
</dbReference>
<dbReference type="SUPFAM" id="SSF53807">
    <property type="entry name" value="Helical backbone' metal receptor"/>
    <property type="match status" value="1"/>
</dbReference>
<evidence type="ECO:0000259" key="1">
    <source>
        <dbReference type="PROSITE" id="PS50983"/>
    </source>
</evidence>
<dbReference type="PANTHER" id="PTHR30535:SF34">
    <property type="entry name" value="MOLYBDATE-BINDING PROTEIN MOLA"/>
    <property type="match status" value="1"/>
</dbReference>
<dbReference type="PANTHER" id="PTHR30535">
    <property type="entry name" value="VITAMIN B12-BINDING PROTEIN"/>
    <property type="match status" value="1"/>
</dbReference>
<organism evidence="2 3">
    <name type="scientific">Thermococcus siculi</name>
    <dbReference type="NCBI Taxonomy" id="72803"/>
    <lineage>
        <taxon>Archaea</taxon>
        <taxon>Methanobacteriati</taxon>
        <taxon>Methanobacteriota</taxon>
        <taxon>Thermococci</taxon>
        <taxon>Thermococcales</taxon>
        <taxon>Thermococcaceae</taxon>
        <taxon>Thermococcus</taxon>
    </lineage>
</organism>
<sequence length="372" mass="40594">MRKLLALFLVFLVVAVSGCMGSTQTAEAGKDTVTVTDALGRTVEVPAKVTKVVAAGPGALRLLVYLNASDMVVGVEDFEKRYSFGRPYIIAHPELKDLPSIGPGGPGKLPDFEALINLKPDVIFLTYVDEKTADEIEEKTGIPVVVLSYGRLATFEDEELFRSIELAGKILGKEKRAGEVVEFIKSVQADLVKRTEGVEPKRAYVGGIGYKGAHGIESTDGSYPPFRVVHADNVAKELGDGHHMIDKEKLLEWEPDYIFIDEGGLKLTLDDYSKNPDFYNSLKAVKNGNVYGILPFNFYTTNIGTALADAYYIGKVLYPGRFEDVDPAKKADEIYAFLVGKPVYGEMAAQFGGFGKIDLENGTVKYSLPTSP</sequence>